<keyword evidence="3" id="KW-0805">Transcription regulation</keyword>
<dbReference type="Proteomes" id="UP000477680">
    <property type="component" value="Chromosome"/>
</dbReference>
<dbReference type="CDD" id="cd01108">
    <property type="entry name" value="HTH_CueR"/>
    <property type="match status" value="1"/>
</dbReference>
<evidence type="ECO:0000256" key="4">
    <source>
        <dbReference type="ARBA" id="ARBA00023125"/>
    </source>
</evidence>
<keyword evidence="4" id="KW-0238">DNA-binding</keyword>
<dbReference type="Pfam" id="PF13411">
    <property type="entry name" value="MerR_1"/>
    <property type="match status" value="1"/>
</dbReference>
<dbReference type="NCBIfam" id="TIGR02044">
    <property type="entry name" value="CueR"/>
    <property type="match status" value="1"/>
</dbReference>
<dbReference type="PROSITE" id="PS50937">
    <property type="entry name" value="HTH_MERR_2"/>
    <property type="match status" value="1"/>
</dbReference>
<protein>
    <submittedName>
        <fullName evidence="7">Cu(I)-responsive transcriptional regulator</fullName>
    </submittedName>
</protein>
<dbReference type="InterPro" id="IPR009061">
    <property type="entry name" value="DNA-bd_dom_put_sf"/>
</dbReference>
<dbReference type="AlphaFoldDB" id="A0A6C0U915"/>
<evidence type="ECO:0000256" key="5">
    <source>
        <dbReference type="ARBA" id="ARBA00023163"/>
    </source>
</evidence>
<dbReference type="Gene3D" id="1.10.1660.10">
    <property type="match status" value="1"/>
</dbReference>
<dbReference type="GO" id="GO:0003700">
    <property type="term" value="F:DNA-binding transcription factor activity"/>
    <property type="evidence" value="ECO:0007669"/>
    <property type="project" value="InterPro"/>
</dbReference>
<proteinExistence type="predicted"/>
<evidence type="ECO:0000256" key="3">
    <source>
        <dbReference type="ARBA" id="ARBA00023015"/>
    </source>
</evidence>
<organism evidence="7 8">
    <name type="scientific">Kineobactrum salinum</name>
    <dbReference type="NCBI Taxonomy" id="2708301"/>
    <lineage>
        <taxon>Bacteria</taxon>
        <taxon>Pseudomonadati</taxon>
        <taxon>Pseudomonadota</taxon>
        <taxon>Gammaproteobacteria</taxon>
        <taxon>Cellvibrionales</taxon>
        <taxon>Halieaceae</taxon>
        <taxon>Kineobactrum</taxon>
    </lineage>
</organism>
<dbReference type="GO" id="GO:0003677">
    <property type="term" value="F:DNA binding"/>
    <property type="evidence" value="ECO:0007669"/>
    <property type="project" value="UniProtKB-KW"/>
</dbReference>
<gene>
    <name evidence="7" type="primary">cueR</name>
    <name evidence="7" type="ORF">G3T16_09560</name>
</gene>
<reference evidence="7 8" key="1">
    <citation type="submission" date="2020-02" db="EMBL/GenBank/DDBJ databases">
        <title>Genome sequencing for Kineobactrum sp. M2.</title>
        <authorList>
            <person name="Park S.-J."/>
        </authorList>
    </citation>
    <scope>NUCLEOTIDE SEQUENCE [LARGE SCALE GENOMIC DNA]</scope>
    <source>
        <strain evidence="7 8">M2</strain>
    </source>
</reference>
<dbReference type="PANTHER" id="PTHR30204:SF94">
    <property type="entry name" value="HEAVY METAL-DEPENDENT TRANSCRIPTIONAL REGULATOR HI_0293-RELATED"/>
    <property type="match status" value="1"/>
</dbReference>
<dbReference type="PRINTS" id="PR00040">
    <property type="entry name" value="HTHMERR"/>
</dbReference>
<dbReference type="InterPro" id="IPR011789">
    <property type="entry name" value="CueR"/>
</dbReference>
<sequence>MTIGQIARASGVSARMIRHYEDTGLIPAAIRSDKGYRYYGEQDLHRLRFVRQARKLGFSIEQIAALLGLWQDQQRSSKQVKSLAAEHIAKLDQRIAELQEIRATLAQLIQDCRGDQRPECPILENLAWGETPPH</sequence>
<keyword evidence="5" id="KW-0804">Transcription</keyword>
<evidence type="ECO:0000259" key="6">
    <source>
        <dbReference type="PROSITE" id="PS50937"/>
    </source>
</evidence>
<dbReference type="InterPro" id="IPR047057">
    <property type="entry name" value="MerR_fam"/>
</dbReference>
<dbReference type="GO" id="GO:0045893">
    <property type="term" value="P:positive regulation of DNA-templated transcription"/>
    <property type="evidence" value="ECO:0007669"/>
    <property type="project" value="InterPro"/>
</dbReference>
<dbReference type="GO" id="GO:0005737">
    <property type="term" value="C:cytoplasm"/>
    <property type="evidence" value="ECO:0007669"/>
    <property type="project" value="UniProtKB-SubCell"/>
</dbReference>
<dbReference type="PANTHER" id="PTHR30204">
    <property type="entry name" value="REDOX-CYCLING DRUG-SENSING TRANSCRIPTIONAL ACTIVATOR SOXR"/>
    <property type="match status" value="1"/>
</dbReference>
<evidence type="ECO:0000256" key="2">
    <source>
        <dbReference type="ARBA" id="ARBA00022490"/>
    </source>
</evidence>
<evidence type="ECO:0000313" key="7">
    <source>
        <dbReference type="EMBL" id="QIB67617.1"/>
    </source>
</evidence>
<name>A0A6C0U915_9GAMM</name>
<dbReference type="SMART" id="SM00422">
    <property type="entry name" value="HTH_MERR"/>
    <property type="match status" value="1"/>
</dbReference>
<keyword evidence="8" id="KW-1185">Reference proteome</keyword>
<feature type="domain" description="HTH merR-type" evidence="6">
    <location>
        <begin position="1"/>
        <end position="69"/>
    </location>
</feature>
<dbReference type="GO" id="GO:0005507">
    <property type="term" value="F:copper ion binding"/>
    <property type="evidence" value="ECO:0007669"/>
    <property type="project" value="InterPro"/>
</dbReference>
<accession>A0A6C0U915</accession>
<evidence type="ECO:0000256" key="1">
    <source>
        <dbReference type="ARBA" id="ARBA00004496"/>
    </source>
</evidence>
<dbReference type="PROSITE" id="PS00552">
    <property type="entry name" value="HTH_MERR_1"/>
    <property type="match status" value="1"/>
</dbReference>
<dbReference type="SUPFAM" id="SSF46955">
    <property type="entry name" value="Putative DNA-binding domain"/>
    <property type="match status" value="1"/>
</dbReference>
<dbReference type="KEGG" id="kim:G3T16_09560"/>
<comment type="subcellular location">
    <subcellularLocation>
        <location evidence="1">Cytoplasm</location>
    </subcellularLocation>
</comment>
<evidence type="ECO:0000313" key="8">
    <source>
        <dbReference type="Proteomes" id="UP000477680"/>
    </source>
</evidence>
<dbReference type="InterPro" id="IPR000551">
    <property type="entry name" value="MerR-type_HTH_dom"/>
</dbReference>
<keyword evidence="2" id="KW-0963">Cytoplasm</keyword>
<dbReference type="EMBL" id="CP048711">
    <property type="protein sequence ID" value="QIB67617.1"/>
    <property type="molecule type" value="Genomic_DNA"/>
</dbReference>